<dbReference type="PATRIC" id="fig|1705565.3.peg.4955"/>
<sequence>MTEDKNVQHELEDFEVETLFEDRVHERLAFTFKVEGDEFKGHFHNDEIMWLNPHPKQMIGEEKADDIESTIYSLMRHYGVTKEIQDLEIKPIFEDTAHMRQQFSLQVQGEEYKGFVHNGEIQWFHPQPQQKLEDDLVQVLESEIHEKVAQHEQDQSEEQKN</sequence>
<proteinExistence type="predicted"/>
<comment type="caution">
    <text evidence="1">The sequence shown here is derived from an EMBL/GenBank/DDBJ whole genome shotgun (WGS) entry which is preliminary data.</text>
</comment>
<evidence type="ECO:0000313" key="1">
    <source>
        <dbReference type="EMBL" id="KOR90236.1"/>
    </source>
</evidence>
<dbReference type="AlphaFoldDB" id="A0A0M1P6X9"/>
<dbReference type="RefSeq" id="WP_053492399.1">
    <property type="nucleotide sequence ID" value="NZ_LIUT01000001.1"/>
</dbReference>
<reference evidence="2" key="1">
    <citation type="submission" date="2015-08" db="EMBL/GenBank/DDBJ databases">
        <title>Genome sequencing project for genomic taxonomy and phylogenomics of Bacillus-like bacteria.</title>
        <authorList>
            <person name="Liu B."/>
            <person name="Wang J."/>
            <person name="Zhu Y."/>
            <person name="Liu G."/>
            <person name="Chen Q."/>
            <person name="Chen Z."/>
            <person name="Lan J."/>
            <person name="Che J."/>
            <person name="Ge C."/>
            <person name="Shi H."/>
            <person name="Pan Z."/>
            <person name="Liu X."/>
        </authorList>
    </citation>
    <scope>NUCLEOTIDE SEQUENCE [LARGE SCALE GENOMIC DNA]</scope>
    <source>
        <strain evidence="2">FJAT-22460</strain>
    </source>
</reference>
<accession>A0A0M1P6X9</accession>
<dbReference type="OrthoDB" id="2602945at2"/>
<dbReference type="Proteomes" id="UP000036932">
    <property type="component" value="Unassembled WGS sequence"/>
</dbReference>
<gene>
    <name evidence="1" type="ORF">AM231_14560</name>
</gene>
<name>A0A0M1P6X9_9BACL</name>
<organism evidence="1 2">
    <name type="scientific">Paenibacillus solani</name>
    <dbReference type="NCBI Taxonomy" id="1705565"/>
    <lineage>
        <taxon>Bacteria</taxon>
        <taxon>Bacillati</taxon>
        <taxon>Bacillota</taxon>
        <taxon>Bacilli</taxon>
        <taxon>Bacillales</taxon>
        <taxon>Paenibacillaceae</taxon>
        <taxon>Paenibacillus</taxon>
    </lineage>
</organism>
<keyword evidence="2" id="KW-1185">Reference proteome</keyword>
<evidence type="ECO:0008006" key="3">
    <source>
        <dbReference type="Google" id="ProtNLM"/>
    </source>
</evidence>
<protein>
    <recommendedName>
        <fullName evidence="3">HicA family toxin-antitoxin system</fullName>
    </recommendedName>
</protein>
<dbReference type="EMBL" id="LIUT01000001">
    <property type="protein sequence ID" value="KOR90236.1"/>
    <property type="molecule type" value="Genomic_DNA"/>
</dbReference>
<evidence type="ECO:0000313" key="2">
    <source>
        <dbReference type="Proteomes" id="UP000036932"/>
    </source>
</evidence>